<dbReference type="InterPro" id="IPR016024">
    <property type="entry name" value="ARM-type_fold"/>
</dbReference>
<gene>
    <name evidence="5" type="primary">LOC113518441</name>
</gene>
<dbReference type="OrthoDB" id="5952164at2759"/>
<feature type="compositionally biased region" description="Basic and acidic residues" evidence="1">
    <location>
        <begin position="553"/>
        <end position="567"/>
    </location>
</feature>
<organism evidence="4 5">
    <name type="scientific">Galleria mellonella</name>
    <name type="common">Greater wax moth</name>
    <dbReference type="NCBI Taxonomy" id="7137"/>
    <lineage>
        <taxon>Eukaryota</taxon>
        <taxon>Metazoa</taxon>
        <taxon>Ecdysozoa</taxon>
        <taxon>Arthropoda</taxon>
        <taxon>Hexapoda</taxon>
        <taxon>Insecta</taxon>
        <taxon>Pterygota</taxon>
        <taxon>Neoptera</taxon>
        <taxon>Endopterygota</taxon>
        <taxon>Lepidoptera</taxon>
        <taxon>Glossata</taxon>
        <taxon>Ditrysia</taxon>
        <taxon>Pyraloidea</taxon>
        <taxon>Pyralidae</taxon>
        <taxon>Galleriinae</taxon>
        <taxon>Galleria</taxon>
    </lineage>
</organism>
<evidence type="ECO:0000256" key="1">
    <source>
        <dbReference type="SAM" id="MobiDB-lite"/>
    </source>
</evidence>
<proteinExistence type="predicted"/>
<feature type="compositionally biased region" description="Basic residues" evidence="1">
    <location>
        <begin position="302"/>
        <end position="317"/>
    </location>
</feature>
<keyword evidence="2" id="KW-0732">Signal</keyword>
<feature type="signal peptide" evidence="2">
    <location>
        <begin position="1"/>
        <end position="19"/>
    </location>
</feature>
<dbReference type="KEGG" id="gmw:113518441"/>
<keyword evidence="4" id="KW-1185">Reference proteome</keyword>
<feature type="compositionally biased region" description="Basic residues" evidence="1">
    <location>
        <begin position="589"/>
        <end position="599"/>
    </location>
</feature>
<dbReference type="Proteomes" id="UP001652740">
    <property type="component" value="Unplaced"/>
</dbReference>
<feature type="compositionally biased region" description="Low complexity" evidence="1">
    <location>
        <begin position="318"/>
        <end position="338"/>
    </location>
</feature>
<dbReference type="GeneID" id="113518441"/>
<dbReference type="AlphaFoldDB" id="A0A6J3CB68"/>
<feature type="compositionally biased region" description="Acidic residues" evidence="1">
    <location>
        <begin position="182"/>
        <end position="222"/>
    </location>
</feature>
<feature type="compositionally biased region" description="Low complexity" evidence="1">
    <location>
        <begin position="284"/>
        <end position="301"/>
    </location>
</feature>
<evidence type="ECO:0000313" key="4">
    <source>
        <dbReference type="Proteomes" id="UP001652740"/>
    </source>
</evidence>
<feature type="compositionally biased region" description="Low complexity" evidence="1">
    <location>
        <begin position="259"/>
        <end position="269"/>
    </location>
</feature>
<sequence length="608" mass="67770">MKLSLVFELLLIFVLLAFAASKSVKKQKNKNNSIQNRDDSEKPEDNTINKYCKCTETFCNCCRDFQLPVVNLNGPGCASLMYLSGDKMSVSLSFGRKVITNRTLSSRKPSPVCMPLPGRVSKFCGRVYNIARSGEEFRACLGLELQTKNVIEAAVRVSCFKFGPRGVTSEPADPLPLVPEGERDEDDDDDDDDDDFGLGGDDDDEEEDDDDDDDDATNDVDSADYTGFSLIPDDILGGLFGSSSGKKSNKNKKKQAPLSTTTTTTTTTTRRPRPSRRPSRKPATRTTTPRTATRTTTVKVRPVSRRPTRRPSRRPTRRPTTAANLTETTTSLPSIPTSPQAIIPVVSLSSSSMSPERDEMMSTAHEQTFEPVMIVTQKPQSTMATTTFKSVTNFDDPGLEMSLAHITGQLSVMPVTSIVPNAAKDSGKTASKEEIGYEKVETYTPKIPSTVPFMTSVKEVNDDMVQVVDNLDSKSEERFDINRESTPEESRSHYFSMSNTEFDHSEKKKQKKKNRNNEQFQLEDLDVLHLDEIGESLGHQLGIFRGNKKQNKDKKENKVRDGKKGGDDYGDIFGLDALDSLLPTDNNNRNKKNRRRQNKMMRGEWSQA</sequence>
<feature type="chain" id="PRO_5044643099" evidence="2">
    <location>
        <begin position="20"/>
        <end position="608"/>
    </location>
</feature>
<reference evidence="5" key="1">
    <citation type="submission" date="2025-08" db="UniProtKB">
        <authorList>
            <consortium name="RefSeq"/>
        </authorList>
    </citation>
    <scope>IDENTIFICATION</scope>
    <source>
        <tissue evidence="5">Whole larvae</tissue>
    </source>
</reference>
<feature type="domain" description="DUF4773" evidence="3">
    <location>
        <begin position="51"/>
        <end position="166"/>
    </location>
</feature>
<evidence type="ECO:0000313" key="5">
    <source>
        <dbReference type="RefSeq" id="XP_031769060.1"/>
    </source>
</evidence>
<dbReference type="Pfam" id="PF15998">
    <property type="entry name" value="DUF4773"/>
    <property type="match status" value="1"/>
</dbReference>
<dbReference type="InterPro" id="IPR031941">
    <property type="entry name" value="DUF4773"/>
</dbReference>
<name>A0A6J3CB68_GALME</name>
<accession>A0A6J3CB68</accession>
<feature type="region of interest" description="Disordered" evidence="1">
    <location>
        <begin position="169"/>
        <end position="338"/>
    </location>
</feature>
<evidence type="ECO:0000256" key="2">
    <source>
        <dbReference type="SAM" id="SignalP"/>
    </source>
</evidence>
<feature type="region of interest" description="Disordered" evidence="1">
    <location>
        <begin position="544"/>
        <end position="608"/>
    </location>
</feature>
<protein>
    <submittedName>
        <fullName evidence="5">Uncharacterized protein LOC113518441</fullName>
    </submittedName>
</protein>
<dbReference type="PANTHER" id="PTHR36299">
    <property type="entry name" value="AGAP008005-PA"/>
    <property type="match status" value="1"/>
</dbReference>
<evidence type="ECO:0000259" key="3">
    <source>
        <dbReference type="Pfam" id="PF15998"/>
    </source>
</evidence>
<feature type="region of interest" description="Disordered" evidence="1">
    <location>
        <begin position="476"/>
        <end position="517"/>
    </location>
</feature>
<dbReference type="PANTHER" id="PTHR36299:SF3">
    <property type="entry name" value="FI03431P"/>
    <property type="match status" value="1"/>
</dbReference>
<feature type="compositionally biased region" description="Basic and acidic residues" evidence="1">
    <location>
        <begin position="476"/>
        <end position="492"/>
    </location>
</feature>
<dbReference type="RefSeq" id="XP_031769060.1">
    <property type="nucleotide sequence ID" value="XM_031913200.2"/>
</dbReference>
<dbReference type="SUPFAM" id="SSF48371">
    <property type="entry name" value="ARM repeat"/>
    <property type="match status" value="1"/>
</dbReference>
<feature type="compositionally biased region" description="Basic residues" evidence="1">
    <location>
        <begin position="270"/>
        <end position="283"/>
    </location>
</feature>